<organism evidence="1 2">
    <name type="scientific">Lentilactobacillus terminaliae</name>
    <dbReference type="NCBI Taxonomy" id="3003483"/>
    <lineage>
        <taxon>Bacteria</taxon>
        <taxon>Bacillati</taxon>
        <taxon>Bacillota</taxon>
        <taxon>Bacilli</taxon>
        <taxon>Lactobacillales</taxon>
        <taxon>Lactobacillaceae</taxon>
        <taxon>Lentilactobacillus</taxon>
    </lineage>
</organism>
<dbReference type="Proteomes" id="UP001149860">
    <property type="component" value="Chromosome"/>
</dbReference>
<sequence>MATKKSKSANIKDVAALANVSVATVSRYLNGNLNRMSASTADIIKDAIEKLNYVPNSTARQMKTKTSKMIAVVVSNIDDFFSTELFKGISSMLESKGYIGVLFDSDSDPDREKAVLKSIGSQMFDGVIIQPINNPSDIQKALVRTIPIIIVDRELDGSPWPQVVTDNYEISQRATKYFMGQGFKRVIVLTSDVKNARTRMERYRGIESATDSVELINVPEKSLNHAAINKQLEEALRDHSTKTLLFCLKERWMLEFVPNLIFRGFIDNEHVTTTGFADTDITHMLEPKFKLISQNPFLMGADSAEMIINVISGDDVLVDNRMVVPAKFE</sequence>
<dbReference type="EMBL" id="CP168151">
    <property type="protein sequence ID" value="XFD39964.1"/>
    <property type="molecule type" value="Genomic_DNA"/>
</dbReference>
<evidence type="ECO:0000313" key="1">
    <source>
        <dbReference type="EMBL" id="XFD39964.1"/>
    </source>
</evidence>
<proteinExistence type="predicted"/>
<reference evidence="1" key="1">
    <citation type="submission" date="2024-08" db="EMBL/GenBank/DDBJ databases">
        <title>Lentilactobacillus sp. nov., isolated from tree bark.</title>
        <authorList>
            <person name="Phuengjayaem S."/>
            <person name="Tanasupawat S."/>
        </authorList>
    </citation>
    <scope>NUCLEOTIDE SEQUENCE</scope>
    <source>
        <strain evidence="1">SPB1-3</strain>
    </source>
</reference>
<evidence type="ECO:0000313" key="2">
    <source>
        <dbReference type="Proteomes" id="UP001149860"/>
    </source>
</evidence>
<protein>
    <submittedName>
        <fullName evidence="1">LacI family DNA-binding transcriptional regulator</fullName>
    </submittedName>
</protein>
<keyword evidence="1" id="KW-0238">DNA-binding</keyword>
<name>A0ACD5DFR5_9LACO</name>
<accession>A0ACD5DFR5</accession>
<gene>
    <name evidence="1" type="ORF">O0236_001275</name>
</gene>
<keyword evidence="2" id="KW-1185">Reference proteome</keyword>